<dbReference type="AlphaFoldDB" id="A0A8J9VTV1"/>
<name>A0A8J9VTV1_9NEOP</name>
<dbReference type="OrthoDB" id="8170333at2759"/>
<proteinExistence type="predicted"/>
<reference evidence="3" key="1">
    <citation type="submission" date="2021-12" db="EMBL/GenBank/DDBJ databases">
        <authorList>
            <person name="Martin H S."/>
        </authorList>
    </citation>
    <scope>NUCLEOTIDE SEQUENCE</scope>
</reference>
<dbReference type="Pfam" id="PF00405">
    <property type="entry name" value="Transferrin"/>
    <property type="match status" value="2"/>
</dbReference>
<evidence type="ECO:0000313" key="4">
    <source>
        <dbReference type="Proteomes" id="UP000838878"/>
    </source>
</evidence>
<dbReference type="Gene3D" id="3.40.190.10">
    <property type="entry name" value="Periplasmic binding protein-like II"/>
    <property type="match status" value="4"/>
</dbReference>
<sequence length="738" mass="82892">MKSCVFFLFCFCVQLVHLQGSGSGSNGNLRLCLVAERGPLKRAETFCPILDEEKSGVECVLGADQLDCLRRISKGTVDFGVFSPEDLVAAQWANIDVLVTNEIRIRRRPFERSIVSVINRRIIPEHESSLDGVLRNTTLCHPGVDPFTIRPLSDTLSGYLESLVLPRNCDPNLTLLENRLKGLASFFYQACKAGPWVPFRYGDAILKNKYKSLCAACASNCLMEDKYWGPIGNLQCLSDGAGDAMWGDLDDVKAYFGVNVKSNTNALQSDSFAYLCRDGTTQPLNTTDPCVWIHRPWPVVIAKRKAAAAVSTLVTSFAESDFFDSHWRGALAFLLEMRQVSTPLRPPKNPLDYLASAQGFREAYSQSGCDPPRHITLCTTSLLEKNKCEWLSEAGAVYGVNPPLQCVLRNNMRQCFSAAQNGDCDVTVADAEWLVEGTRDYNLQPLLFEVTPPTKTKMNTVMAYVRYDDKLNKMADLRGKRASFPRYDGIAWHSMLDYIKKNENIDCFEVLTDYFSEICAPGMENLNISANIIEKFTINCYKENGNVTSGEVGALRALVEGRSDVAFISMKTAFLYENNLITESWAANTIKIAPICPKENQEHCVISWSHLGHIYASKNLTKMRRDEIITVFTRLDKLFGKQMQNGQKNRRYTIMDAMFRMYGPFNHQIDVLFNNNTESLSTIEGLSVYPYSTMPFNFELTFNVTSDSCQVKDVLRASAFKMAPTALLLSMIIYVLCR</sequence>
<dbReference type="SMART" id="SM00094">
    <property type="entry name" value="TR_FER"/>
    <property type="match status" value="1"/>
</dbReference>
<keyword evidence="4" id="KW-1185">Reference proteome</keyword>
<organism evidence="3 4">
    <name type="scientific">Brenthis ino</name>
    <name type="common">lesser marbled fritillary</name>
    <dbReference type="NCBI Taxonomy" id="405034"/>
    <lineage>
        <taxon>Eukaryota</taxon>
        <taxon>Metazoa</taxon>
        <taxon>Ecdysozoa</taxon>
        <taxon>Arthropoda</taxon>
        <taxon>Hexapoda</taxon>
        <taxon>Insecta</taxon>
        <taxon>Pterygota</taxon>
        <taxon>Neoptera</taxon>
        <taxon>Endopterygota</taxon>
        <taxon>Lepidoptera</taxon>
        <taxon>Glossata</taxon>
        <taxon>Ditrysia</taxon>
        <taxon>Papilionoidea</taxon>
        <taxon>Nymphalidae</taxon>
        <taxon>Heliconiinae</taxon>
        <taxon>Argynnini</taxon>
        <taxon>Brenthis</taxon>
    </lineage>
</organism>
<feature type="signal peptide" evidence="1">
    <location>
        <begin position="1"/>
        <end position="18"/>
    </location>
</feature>
<dbReference type="InterPro" id="IPR001156">
    <property type="entry name" value="Transferrin-like_dom"/>
</dbReference>
<accession>A0A8J9VTV1</accession>
<feature type="non-terminal residue" evidence="3">
    <location>
        <position position="738"/>
    </location>
</feature>
<dbReference type="PANTHER" id="PTHR11485">
    <property type="entry name" value="TRANSFERRIN"/>
    <property type="match status" value="1"/>
</dbReference>
<dbReference type="SUPFAM" id="SSF53850">
    <property type="entry name" value="Periplasmic binding protein-like II"/>
    <property type="match status" value="2"/>
</dbReference>
<feature type="chain" id="PRO_5035466347" description="Transferrin-like domain-containing protein" evidence="1">
    <location>
        <begin position="19"/>
        <end position="738"/>
    </location>
</feature>
<protein>
    <recommendedName>
        <fullName evidence="2">Transferrin-like domain-containing protein</fullName>
    </recommendedName>
</protein>
<feature type="domain" description="Transferrin-like" evidence="2">
    <location>
        <begin position="29"/>
        <end position="374"/>
    </location>
</feature>
<evidence type="ECO:0000256" key="1">
    <source>
        <dbReference type="SAM" id="SignalP"/>
    </source>
</evidence>
<evidence type="ECO:0000313" key="3">
    <source>
        <dbReference type="EMBL" id="CAH0730408.1"/>
    </source>
</evidence>
<evidence type="ECO:0000259" key="2">
    <source>
        <dbReference type="SMART" id="SM00094"/>
    </source>
</evidence>
<gene>
    <name evidence="3" type="ORF">BINO364_LOCUS15390</name>
</gene>
<keyword evidence="1" id="KW-0732">Signal</keyword>
<dbReference type="Proteomes" id="UP000838878">
    <property type="component" value="Chromosome 8"/>
</dbReference>
<dbReference type="PRINTS" id="PR00422">
    <property type="entry name" value="TRANSFERRIN"/>
</dbReference>
<dbReference type="CDD" id="cd13529">
    <property type="entry name" value="PBP2_transferrin"/>
    <property type="match status" value="1"/>
</dbReference>
<dbReference type="EMBL" id="OV170228">
    <property type="protein sequence ID" value="CAH0730408.1"/>
    <property type="molecule type" value="Genomic_DNA"/>
</dbReference>